<dbReference type="Gene3D" id="1.25.10.10">
    <property type="entry name" value="Leucine-rich Repeat Variant"/>
    <property type="match status" value="2"/>
</dbReference>
<sequence>MDNCQGLKNGYKCVLGSKKFKVVSLTSAGIGLSYCFYKQITTINWGIDETALLKQLESGKQNEKLDALEKIIEQFKKNKKKKKTLFHENFKTKAISHIAKLIVSQDLVIGGKASRVLSYFLTNQIYYEKFVSLQGIERLILGIQLNDPELQKFEAQNLLNHLKLLYKLIILTQKDAVLGLEKIGGITLLGVLLKIENTPIKVKISLLKCLTWSCEYNKMVPILLNKNKLIPTVINFLDSSNLKLVEYSISIISDFVEISELSFQLNNPEMITKLYELTTKTDNEQITCNSSLALSKLFEQYPQSQMILLKKPEFFELILNKFIKSKNNNLMYCGLRLLEVLAKSSISNKILIRQAEFIPELSRLIFIRSINQKLLQQAIATIKELTVNSTKTTNIDFFDNKFFSKIISLFTNCKDPKMRSNLVIIIGNFSCTKEASRLELLNRGALPLLVKLLEITKDVNLEKNLVCTFANLLESTELQMPMLKCGGIGLMIRYINSEDILTQYGALIGVQNLCRKRHENQTQWSDIINYLVSLRIVNRLIEILNSKNDKIKPLAQDTLKLLSEHPIVNQQIQQIMSKQQYY</sequence>
<dbReference type="SMART" id="SM00185">
    <property type="entry name" value="ARM"/>
    <property type="match status" value="3"/>
</dbReference>
<dbReference type="InterPro" id="IPR043379">
    <property type="entry name" value="ANKAR"/>
</dbReference>
<evidence type="ECO:0000256" key="1">
    <source>
        <dbReference type="SAM" id="Coils"/>
    </source>
</evidence>
<organism evidence="2 3">
    <name type="scientific">Anaeramoeba flamelloides</name>
    <dbReference type="NCBI Taxonomy" id="1746091"/>
    <lineage>
        <taxon>Eukaryota</taxon>
        <taxon>Metamonada</taxon>
        <taxon>Anaeramoebidae</taxon>
        <taxon>Anaeramoeba</taxon>
    </lineage>
</organism>
<dbReference type="PANTHER" id="PTHR46464">
    <property type="entry name" value="ANK_REP_REGION DOMAIN-CONTAINING PROTEIN"/>
    <property type="match status" value="1"/>
</dbReference>
<protein>
    <submittedName>
        <fullName evidence="2">Vacuolar protein</fullName>
    </submittedName>
</protein>
<gene>
    <name evidence="2" type="ORF">M0812_11883</name>
</gene>
<dbReference type="InterPro" id="IPR000225">
    <property type="entry name" value="Armadillo"/>
</dbReference>
<comment type="caution">
    <text evidence="2">The sequence shown here is derived from an EMBL/GenBank/DDBJ whole genome shotgun (WGS) entry which is preliminary data.</text>
</comment>
<evidence type="ECO:0000313" key="2">
    <source>
        <dbReference type="EMBL" id="KAJ3442153.1"/>
    </source>
</evidence>
<dbReference type="AlphaFoldDB" id="A0AAV7ZKC5"/>
<dbReference type="SUPFAM" id="SSF48371">
    <property type="entry name" value="ARM repeat"/>
    <property type="match status" value="1"/>
</dbReference>
<evidence type="ECO:0000313" key="3">
    <source>
        <dbReference type="Proteomes" id="UP001146793"/>
    </source>
</evidence>
<accession>A0AAV7ZKC5</accession>
<dbReference type="PANTHER" id="PTHR46464:SF2">
    <property type="entry name" value="ANKYRIN AND ARMADILLO REPEAT-CONTAINING PROTEIN"/>
    <property type="match status" value="1"/>
</dbReference>
<name>A0AAV7ZKC5_9EUKA</name>
<keyword evidence="1" id="KW-0175">Coiled coil</keyword>
<dbReference type="InterPro" id="IPR011989">
    <property type="entry name" value="ARM-like"/>
</dbReference>
<feature type="coiled-coil region" evidence="1">
    <location>
        <begin position="58"/>
        <end position="85"/>
    </location>
</feature>
<dbReference type="Proteomes" id="UP001146793">
    <property type="component" value="Unassembled WGS sequence"/>
</dbReference>
<dbReference type="EMBL" id="JANTQA010000026">
    <property type="protein sequence ID" value="KAJ3442153.1"/>
    <property type="molecule type" value="Genomic_DNA"/>
</dbReference>
<dbReference type="InterPro" id="IPR016024">
    <property type="entry name" value="ARM-type_fold"/>
</dbReference>
<proteinExistence type="predicted"/>
<reference evidence="2" key="1">
    <citation type="submission" date="2022-08" db="EMBL/GenBank/DDBJ databases">
        <title>Novel sulphate-reducing endosymbionts in the free-living metamonad Anaeramoeba.</title>
        <authorList>
            <person name="Jerlstrom-Hultqvist J."/>
            <person name="Cepicka I."/>
            <person name="Gallot-Lavallee L."/>
            <person name="Salas-Leiva D."/>
            <person name="Curtis B.A."/>
            <person name="Zahonova K."/>
            <person name="Pipaliya S."/>
            <person name="Dacks J."/>
            <person name="Roger A.J."/>
        </authorList>
    </citation>
    <scope>NUCLEOTIDE SEQUENCE</scope>
    <source>
        <strain evidence="2">Busselton2</strain>
    </source>
</reference>